<keyword evidence="3" id="KW-0687">Ribonucleoprotein</keyword>
<accession>A0A0M5MGQ7</accession>
<dbReference type="AlphaFoldDB" id="A0A0M5MGQ7"/>
<protein>
    <submittedName>
        <fullName evidence="5">30S ribosomal protein S1</fullName>
    </submittedName>
</protein>
<dbReference type="Proteomes" id="UP000062645">
    <property type="component" value="Chromosome"/>
</dbReference>
<dbReference type="InterPro" id="IPR012340">
    <property type="entry name" value="NA-bd_OB-fold"/>
</dbReference>
<evidence type="ECO:0000313" key="5">
    <source>
        <dbReference type="EMBL" id="ALF53605.1"/>
    </source>
</evidence>
<dbReference type="InterPro" id="IPR050437">
    <property type="entry name" value="Ribos_protein_bS1-like"/>
</dbReference>
<feature type="domain" description="S1 motif" evidence="4">
    <location>
        <begin position="121"/>
        <end position="185"/>
    </location>
</feature>
<dbReference type="GO" id="GO:1990904">
    <property type="term" value="C:ribonucleoprotein complex"/>
    <property type="evidence" value="ECO:0007669"/>
    <property type="project" value="UniProtKB-KW"/>
</dbReference>
<evidence type="ECO:0000256" key="1">
    <source>
        <dbReference type="ARBA" id="ARBA00006767"/>
    </source>
</evidence>
<dbReference type="PROSITE" id="PS50126">
    <property type="entry name" value="S1"/>
    <property type="match status" value="3"/>
</dbReference>
<dbReference type="GO" id="GO:0005840">
    <property type="term" value="C:ribosome"/>
    <property type="evidence" value="ECO:0007669"/>
    <property type="project" value="UniProtKB-KW"/>
</dbReference>
<organism evidence="5 6">
    <name type="scientific">Nostoc piscinale CENA21</name>
    <dbReference type="NCBI Taxonomy" id="224013"/>
    <lineage>
        <taxon>Bacteria</taxon>
        <taxon>Bacillati</taxon>
        <taxon>Cyanobacteriota</taxon>
        <taxon>Cyanophyceae</taxon>
        <taxon>Nostocales</taxon>
        <taxon>Nostocaceae</taxon>
        <taxon>Nostoc</taxon>
    </lineage>
</organism>
<dbReference type="STRING" id="224013.ACX27_13365"/>
<keyword evidence="6" id="KW-1185">Reference proteome</keyword>
<comment type="similarity">
    <text evidence="1">Belongs to the bacterial ribosomal protein bS1 family.</text>
</comment>
<dbReference type="SUPFAM" id="SSF50249">
    <property type="entry name" value="Nucleic acid-binding proteins"/>
    <property type="match status" value="3"/>
</dbReference>
<dbReference type="OrthoDB" id="9804077at2"/>
<evidence type="ECO:0000313" key="6">
    <source>
        <dbReference type="Proteomes" id="UP000062645"/>
    </source>
</evidence>
<reference evidence="6" key="1">
    <citation type="submission" date="2015-07" db="EMBL/GenBank/DDBJ databases">
        <title>Genome Of Nitrogen-Fixing Cyanobacterium Nostoc piscinale CENA21 From Solimoes/Amazon River Floodplain Sediments And Comparative Genomics To Uncover Biosynthetic Natural Products Potential.</title>
        <authorList>
            <person name="Leao T.F."/>
            <person name="Leao P.N."/>
            <person name="Guimaraes P.I."/>
            <person name="de Melo A.G.C."/>
            <person name="Ramos R.T.J."/>
            <person name="Silva A."/>
            <person name="Fiore M.F."/>
            <person name="Schneider M.P.C."/>
        </authorList>
    </citation>
    <scope>NUCLEOTIDE SEQUENCE [LARGE SCALE GENOMIC DNA]</scope>
    <source>
        <strain evidence="6">CENA21</strain>
    </source>
</reference>
<dbReference type="CDD" id="cd05687">
    <property type="entry name" value="S1_RPS1_repeat_ec1_hs1"/>
    <property type="match status" value="1"/>
</dbReference>
<reference evidence="5 6" key="2">
    <citation type="journal article" date="2016" name="Genome Announc.">
        <title>Draft Genome Sequence of the N2-Fixing Cyanobacterium Nostoc piscinale CENA21, Isolated from the Brazilian Amazon Floodplain.</title>
        <authorList>
            <person name="Leao T."/>
            <person name="Guimaraes P.I."/>
            <person name="de Melo A.G."/>
            <person name="Ramos R.T."/>
            <person name="Leao P.N."/>
            <person name="Silva A."/>
            <person name="Fiore M.F."/>
            <person name="Schneider M.P."/>
        </authorList>
    </citation>
    <scope>NUCLEOTIDE SEQUENCE [LARGE SCALE GENOMIC DNA]</scope>
    <source>
        <strain evidence="5 6">CENA21</strain>
    </source>
</reference>
<dbReference type="EMBL" id="CP012036">
    <property type="protein sequence ID" value="ALF53605.1"/>
    <property type="molecule type" value="Genomic_DNA"/>
</dbReference>
<dbReference type="PATRIC" id="fig|224013.5.peg.3236"/>
<dbReference type="SMART" id="SM00316">
    <property type="entry name" value="S1"/>
    <property type="match status" value="3"/>
</dbReference>
<dbReference type="Pfam" id="PF00575">
    <property type="entry name" value="S1"/>
    <property type="match status" value="3"/>
</dbReference>
<feature type="domain" description="S1 motif" evidence="4">
    <location>
        <begin position="199"/>
        <end position="267"/>
    </location>
</feature>
<proteinExistence type="inferred from homology"/>
<dbReference type="GO" id="GO:0006412">
    <property type="term" value="P:translation"/>
    <property type="evidence" value="ECO:0007669"/>
    <property type="project" value="TreeGrafter"/>
</dbReference>
<evidence type="ECO:0000256" key="2">
    <source>
        <dbReference type="ARBA" id="ARBA00022980"/>
    </source>
</evidence>
<dbReference type="GO" id="GO:0003735">
    <property type="term" value="F:structural constituent of ribosome"/>
    <property type="evidence" value="ECO:0007669"/>
    <property type="project" value="TreeGrafter"/>
</dbReference>
<dbReference type="KEGG" id="npz:ACX27_13365"/>
<dbReference type="CDD" id="cd04465">
    <property type="entry name" value="S1_RPS1_repeat_ec2_hs2"/>
    <property type="match status" value="1"/>
</dbReference>
<dbReference type="InterPro" id="IPR003029">
    <property type="entry name" value="S1_domain"/>
</dbReference>
<dbReference type="Gene3D" id="2.40.50.140">
    <property type="entry name" value="Nucleic acid-binding proteins"/>
    <property type="match status" value="3"/>
</dbReference>
<evidence type="ECO:0000259" key="4">
    <source>
        <dbReference type="PROSITE" id="PS50126"/>
    </source>
</evidence>
<dbReference type="GO" id="GO:0003729">
    <property type="term" value="F:mRNA binding"/>
    <property type="evidence" value="ECO:0007669"/>
    <property type="project" value="TreeGrafter"/>
</dbReference>
<dbReference type="RefSeq" id="WP_062293157.1">
    <property type="nucleotide sequence ID" value="NZ_CP012036.1"/>
</dbReference>
<name>A0A0M5MGQ7_9NOSO</name>
<dbReference type="InterPro" id="IPR035104">
    <property type="entry name" value="Ribosomal_protein_S1-like"/>
</dbReference>
<evidence type="ECO:0000256" key="3">
    <source>
        <dbReference type="ARBA" id="ARBA00023274"/>
    </source>
</evidence>
<feature type="domain" description="S1 motif" evidence="4">
    <location>
        <begin position="34"/>
        <end position="103"/>
    </location>
</feature>
<dbReference type="PANTHER" id="PTHR10724:SF7">
    <property type="entry name" value="SMALL RIBOSOMAL SUBUNIT PROTEIN BS1C"/>
    <property type="match status" value="1"/>
</dbReference>
<dbReference type="PANTHER" id="PTHR10724">
    <property type="entry name" value="30S RIBOSOMAL PROTEIN S1"/>
    <property type="match status" value="1"/>
</dbReference>
<sequence length="300" mass="33340">MNSESKLSQKANSSFTMDDFAQALEKHDYQFQKGQVVHGKVFQLDPDGAYVDIGGKSSAYIPRDEASLRAVTDLSEVLPLHEELEFLIIREQDAEGQVTLSRRQLEIQHIWEKVAQMQENSQTVEVRVTGVNKGGVTVDFQSLRGFIPRSHLAERDNLEALKGHTLTAGFLEVDRNNKKLILSQRLATRSSNFSLLEIGQLVEGKVTGIKPFGVFVDLNGMSALLHIKQVSQKFIESLEKVFQVGQTIKAVIIDLDEGKGRVAISTRILENFPGEILENLDEVMASAEARAHRAANKAAE</sequence>
<gene>
    <name evidence="5" type="ORF">ACX27_13365</name>
</gene>
<dbReference type="FunFam" id="2.40.50.140:FF:000102">
    <property type="entry name" value="30S ribosomal protein S1"/>
    <property type="match status" value="1"/>
</dbReference>
<dbReference type="PRINTS" id="PR00681">
    <property type="entry name" value="RIBOSOMALS1"/>
</dbReference>
<keyword evidence="2 5" id="KW-0689">Ribosomal protein</keyword>